<keyword evidence="3" id="KW-1185">Reference proteome</keyword>
<feature type="region of interest" description="Disordered" evidence="2">
    <location>
        <begin position="58"/>
        <end position="86"/>
    </location>
</feature>
<dbReference type="InterPro" id="IPR011990">
    <property type="entry name" value="TPR-like_helical_dom_sf"/>
</dbReference>
<name>A0AAF3FAI4_9BILA</name>
<dbReference type="PANTHER" id="PTHR46014">
    <property type="entry name" value="TETRATRICOPEPTIDE REPEAT PROTEIN 1"/>
    <property type="match status" value="1"/>
</dbReference>
<evidence type="ECO:0000313" key="4">
    <source>
        <dbReference type="WBParaSite" id="MBELARI_LOCUS3919"/>
    </source>
</evidence>
<evidence type="ECO:0000313" key="3">
    <source>
        <dbReference type="Proteomes" id="UP000887575"/>
    </source>
</evidence>
<reference evidence="4" key="1">
    <citation type="submission" date="2024-02" db="UniProtKB">
        <authorList>
            <consortium name="WormBaseParasite"/>
        </authorList>
    </citation>
    <scope>IDENTIFICATION</scope>
</reference>
<dbReference type="Gene3D" id="1.25.40.10">
    <property type="entry name" value="Tetratricopeptide repeat domain"/>
    <property type="match status" value="1"/>
</dbReference>
<dbReference type="PANTHER" id="PTHR46014:SF1">
    <property type="entry name" value="TETRATRICOPEPTIDE REPEAT PROTEIN 1"/>
    <property type="match status" value="1"/>
</dbReference>
<dbReference type="AlphaFoldDB" id="A0AAF3FAI4"/>
<feature type="coiled-coil region" evidence="1">
    <location>
        <begin position="160"/>
        <end position="187"/>
    </location>
</feature>
<dbReference type="Proteomes" id="UP000887575">
    <property type="component" value="Unassembled WGS sequence"/>
</dbReference>
<keyword evidence="1" id="KW-0175">Coiled coil</keyword>
<protein>
    <submittedName>
        <fullName evidence="4">Tetratricopeptide repeat protein 1</fullName>
    </submittedName>
</protein>
<accession>A0AAF3FAI4</accession>
<dbReference type="WBParaSite" id="MBELARI_LOCUS3919">
    <property type="protein sequence ID" value="MBELARI_LOCUS3919"/>
    <property type="gene ID" value="MBELARI_LOCUS3919"/>
</dbReference>
<feature type="region of interest" description="Disordered" evidence="2">
    <location>
        <begin position="211"/>
        <end position="231"/>
    </location>
</feature>
<organism evidence="3 4">
    <name type="scientific">Mesorhabditis belari</name>
    <dbReference type="NCBI Taxonomy" id="2138241"/>
    <lineage>
        <taxon>Eukaryota</taxon>
        <taxon>Metazoa</taxon>
        <taxon>Ecdysozoa</taxon>
        <taxon>Nematoda</taxon>
        <taxon>Chromadorea</taxon>
        <taxon>Rhabditida</taxon>
        <taxon>Rhabditina</taxon>
        <taxon>Rhabditomorpha</taxon>
        <taxon>Rhabditoidea</taxon>
        <taxon>Rhabditidae</taxon>
        <taxon>Mesorhabditinae</taxon>
        <taxon>Mesorhabditis</taxon>
    </lineage>
</organism>
<feature type="compositionally biased region" description="Acidic residues" evidence="2">
    <location>
        <begin position="64"/>
        <end position="76"/>
    </location>
</feature>
<sequence length="231" mass="26481">MAIIEEIFDDENTDQVKDAIQKAEVFKNQGNTHFGQGEWAMAKEEYQKGLDYLKEKYADRTNESTDESDEKTETEPESSTSTVPEEISTLRATLLSNMSAAFIKMEQWEPAVHTATMSIKEGVKNEKALERRAFAYSKIDDKLNLALQDYESLSKTFPDRTQYRQKITELKKLVDEQNEKLKQEMMDKLKGFGDFCLRPFGLSTNSFQFTPNETGGYSMSLKQPSENTENT</sequence>
<dbReference type="InterPro" id="IPR052769">
    <property type="entry name" value="TPR_domain_protein"/>
</dbReference>
<feature type="compositionally biased region" description="Low complexity" evidence="2">
    <location>
        <begin position="77"/>
        <end position="86"/>
    </location>
</feature>
<evidence type="ECO:0000256" key="2">
    <source>
        <dbReference type="SAM" id="MobiDB-lite"/>
    </source>
</evidence>
<dbReference type="SUPFAM" id="SSF48452">
    <property type="entry name" value="TPR-like"/>
    <property type="match status" value="1"/>
</dbReference>
<proteinExistence type="predicted"/>
<evidence type="ECO:0000256" key="1">
    <source>
        <dbReference type="SAM" id="Coils"/>
    </source>
</evidence>